<dbReference type="Proteomes" id="UP001060919">
    <property type="component" value="Chromosome"/>
</dbReference>
<reference evidence="2" key="1">
    <citation type="submission" date="2022-09" db="EMBL/GenBank/DDBJ databases">
        <title>Aureispira anguillicida sp. nov., isolated from Leptocephalus of Japanese eel Anguilla japonica.</title>
        <authorList>
            <person name="Yuasa K."/>
            <person name="Mekata T."/>
            <person name="Ikunari K."/>
        </authorList>
    </citation>
    <scope>NUCLEOTIDE SEQUENCE</scope>
    <source>
        <strain evidence="2">EL160426</strain>
    </source>
</reference>
<dbReference type="AlphaFoldDB" id="A0A915YCE8"/>
<gene>
    <name evidence="2" type="ORF">AsAng_0011940</name>
</gene>
<dbReference type="KEGG" id="aup:AsAng_0011940"/>
<proteinExistence type="predicted"/>
<protein>
    <recommendedName>
        <fullName evidence="4">Lipoprotein</fullName>
    </recommendedName>
</protein>
<dbReference type="RefSeq" id="WP_264791793.1">
    <property type="nucleotide sequence ID" value="NZ_AP026867.1"/>
</dbReference>
<dbReference type="EMBL" id="AP026867">
    <property type="protein sequence ID" value="BDS10486.1"/>
    <property type="molecule type" value="Genomic_DNA"/>
</dbReference>
<evidence type="ECO:0000256" key="1">
    <source>
        <dbReference type="SAM" id="SignalP"/>
    </source>
</evidence>
<feature type="chain" id="PRO_5037734344" description="Lipoprotein" evidence="1">
    <location>
        <begin position="22"/>
        <end position="213"/>
    </location>
</feature>
<keyword evidence="3" id="KW-1185">Reference proteome</keyword>
<evidence type="ECO:0000313" key="2">
    <source>
        <dbReference type="EMBL" id="BDS10486.1"/>
    </source>
</evidence>
<keyword evidence="1" id="KW-0732">Signal</keyword>
<evidence type="ECO:0008006" key="4">
    <source>
        <dbReference type="Google" id="ProtNLM"/>
    </source>
</evidence>
<name>A0A915YCE8_9BACT</name>
<feature type="signal peptide" evidence="1">
    <location>
        <begin position="1"/>
        <end position="21"/>
    </location>
</feature>
<organism evidence="2 3">
    <name type="scientific">Aureispira anguillae</name>
    <dbReference type="NCBI Taxonomy" id="2864201"/>
    <lineage>
        <taxon>Bacteria</taxon>
        <taxon>Pseudomonadati</taxon>
        <taxon>Bacteroidota</taxon>
        <taxon>Saprospiria</taxon>
        <taxon>Saprospirales</taxon>
        <taxon>Saprospiraceae</taxon>
        <taxon>Aureispira</taxon>
    </lineage>
</organism>
<accession>A0A915YCE8</accession>
<sequence length="213" mass="24501">MNNLKNSSLALLFLLVAVCFLSCNQSIDNIKDYYKYINTVSNGLLKIKNIGALSFSVKYIPTDFYLYRSQKESPTLLQDSLKEEYDSSLNFILKVAPSEDADVKFDVMTETVGSLSEFKEQAFTINFELQKLIRLKVGDQELKPVLVETENVYGLTQHRLINIVFAKEDIKEAWANVKKMDLIFNDDIYGTGRHHFLFYKSDLDKIPKLTITK</sequence>
<evidence type="ECO:0000313" key="3">
    <source>
        <dbReference type="Proteomes" id="UP001060919"/>
    </source>
</evidence>